<evidence type="ECO:0000256" key="2">
    <source>
        <dbReference type="ARBA" id="ARBA00022630"/>
    </source>
</evidence>
<dbReference type="PROSITE" id="PS51318">
    <property type="entry name" value="TAT"/>
    <property type="match status" value="1"/>
</dbReference>
<gene>
    <name evidence="7" type="ORF">F8D48_10055</name>
</gene>
<keyword evidence="2" id="KW-0285">Flavoprotein</keyword>
<dbReference type="InterPro" id="IPR027477">
    <property type="entry name" value="Succ_DH/fumarate_Rdtase_cat_sf"/>
</dbReference>
<dbReference type="PANTHER" id="PTHR43400">
    <property type="entry name" value="FUMARATE REDUCTASE"/>
    <property type="match status" value="1"/>
</dbReference>
<dbReference type="SUPFAM" id="SSF51905">
    <property type="entry name" value="FAD/NAD(P)-binding domain"/>
    <property type="match status" value="1"/>
</dbReference>
<keyword evidence="3" id="KW-0274">FAD</keyword>
<sequence>MLPLAKGRRRSAGARSRRRRASARNVRKVDTVSNGTREFSRRHFLQGAGVFGAGVLGAAALGGCAPQTQQATAAGEGDDLAATGEGGAPAQAAWRTEPEPPAEFEDAGTYDAVVVGHGYAGVCAARELAESGKKVVLLETQAEDTYAACGNQSAAHNSQILRRVNPTADIPEVDPVEFFQNWAIITGNQINQPLVMRYCQNMGANIDKYYDRVTDEDVATMAHMDTPGPEDDYSTMMDAVGPIKFFNGTVDCYGDCSQTKVQGYNREAAKEAGAEFRFNTRGVQLIMENGAVAGIYALDKGTDSYLKFNCKAVVVATGGFAYNEEMLCDLIPEIADNMVEGEVWKDAHQNVRFEGDVSNMQYQGDGIKMAFWAGGRLEPFIPGMNSKFIASPSMMNYTLPQAVWVRPDGKRFCNEFYPVAEQRGTASVYLPREPVTCVFDNNFLEYRRYTVSQHGFTSPTAMNMESMAKDMEVARQKFEGTYVEPEKKEEEGPGAMFQHPEIICADTLEGLAEAAGIDPVEFVAQIERWNEYCKNGRDEEFGRDAKVLFPVEEGPFYACSGTTEFGEIMCTCGGLLTDAEQNVLGADFKPIPGLYASGNDCGRRFGYEYITPTSGVSLQMAITLGFECGKSVAKFLG</sequence>
<accession>A0A7C8BQ17</accession>
<dbReference type="EMBL" id="WAJS01000037">
    <property type="protein sequence ID" value="KAB1641136.1"/>
    <property type="molecule type" value="Genomic_DNA"/>
</dbReference>
<feature type="domain" description="FAD-dependent oxidoreductase 2 FAD-binding" evidence="6">
    <location>
        <begin position="111"/>
        <end position="608"/>
    </location>
</feature>
<keyword evidence="4" id="KW-0560">Oxidoreductase</keyword>
<dbReference type="Proteomes" id="UP000479639">
    <property type="component" value="Unassembled WGS sequence"/>
</dbReference>
<dbReference type="InterPro" id="IPR050315">
    <property type="entry name" value="FAD-oxidoreductase_2"/>
</dbReference>
<dbReference type="PANTHER" id="PTHR43400:SF10">
    <property type="entry name" value="3-OXOSTEROID 1-DEHYDROGENASE"/>
    <property type="match status" value="1"/>
</dbReference>
<dbReference type="SUPFAM" id="SSF56425">
    <property type="entry name" value="Succinate dehydrogenase/fumarate reductase flavoprotein, catalytic domain"/>
    <property type="match status" value="1"/>
</dbReference>
<protein>
    <submittedName>
        <fullName evidence="7">FAD-dependent oxidoreductase</fullName>
    </submittedName>
</protein>
<evidence type="ECO:0000256" key="4">
    <source>
        <dbReference type="ARBA" id="ARBA00023002"/>
    </source>
</evidence>
<feature type="region of interest" description="Disordered" evidence="5">
    <location>
        <begin position="73"/>
        <end position="104"/>
    </location>
</feature>
<organism evidence="7 8">
    <name type="scientific">Adlercreutzia muris</name>
    <dbReference type="NCBI Taxonomy" id="1796610"/>
    <lineage>
        <taxon>Bacteria</taxon>
        <taxon>Bacillati</taxon>
        <taxon>Actinomycetota</taxon>
        <taxon>Coriobacteriia</taxon>
        <taxon>Eggerthellales</taxon>
        <taxon>Eggerthellaceae</taxon>
        <taxon>Adlercreutzia</taxon>
    </lineage>
</organism>
<keyword evidence="8" id="KW-1185">Reference proteome</keyword>
<name>A0A7C8BQ17_9ACTN</name>
<dbReference type="Gene3D" id="3.50.50.60">
    <property type="entry name" value="FAD/NAD(P)-binding domain"/>
    <property type="match status" value="2"/>
</dbReference>
<dbReference type="InterPro" id="IPR036188">
    <property type="entry name" value="FAD/NAD-bd_sf"/>
</dbReference>
<evidence type="ECO:0000256" key="5">
    <source>
        <dbReference type="SAM" id="MobiDB-lite"/>
    </source>
</evidence>
<dbReference type="Pfam" id="PF00890">
    <property type="entry name" value="FAD_binding_2"/>
    <property type="match status" value="1"/>
</dbReference>
<comment type="cofactor">
    <cofactor evidence="1">
        <name>FAD</name>
        <dbReference type="ChEBI" id="CHEBI:57692"/>
    </cofactor>
</comment>
<reference evidence="7 8" key="1">
    <citation type="submission" date="2019-09" db="EMBL/GenBank/DDBJ databases">
        <title>Whole genome shotgun sequencing (WGS) of Ellagibacter isourolithinifaciens DSM 104140(T) and Adlercreutzia muris DSM 29508(T).</title>
        <authorList>
            <person name="Stoll D.A."/>
            <person name="Danylec N."/>
            <person name="Huch M."/>
        </authorList>
    </citation>
    <scope>NUCLEOTIDE SEQUENCE [LARGE SCALE GENOMIC DNA]</scope>
    <source>
        <strain evidence="7 8">DSM 29508</strain>
    </source>
</reference>
<dbReference type="GO" id="GO:0033765">
    <property type="term" value="F:steroid dehydrogenase activity, acting on the CH-CH group of donors"/>
    <property type="evidence" value="ECO:0007669"/>
    <property type="project" value="UniProtKB-ARBA"/>
</dbReference>
<evidence type="ECO:0000256" key="3">
    <source>
        <dbReference type="ARBA" id="ARBA00022827"/>
    </source>
</evidence>
<dbReference type="AlphaFoldDB" id="A0A7C8BQ17"/>
<evidence type="ECO:0000259" key="6">
    <source>
        <dbReference type="Pfam" id="PF00890"/>
    </source>
</evidence>
<dbReference type="Gene3D" id="3.90.700.10">
    <property type="entry name" value="Succinate dehydrogenase/fumarate reductase flavoprotein, catalytic domain"/>
    <property type="match status" value="1"/>
</dbReference>
<feature type="compositionally biased region" description="Basic residues" evidence="5">
    <location>
        <begin position="1"/>
        <end position="26"/>
    </location>
</feature>
<evidence type="ECO:0000256" key="1">
    <source>
        <dbReference type="ARBA" id="ARBA00001974"/>
    </source>
</evidence>
<evidence type="ECO:0000313" key="7">
    <source>
        <dbReference type="EMBL" id="KAB1641136.1"/>
    </source>
</evidence>
<dbReference type="InterPro" id="IPR003953">
    <property type="entry name" value="FAD-dep_OxRdtase_2_FAD-bd"/>
</dbReference>
<comment type="caution">
    <text evidence="7">The sequence shown here is derived from an EMBL/GenBank/DDBJ whole genome shotgun (WGS) entry which is preliminary data.</text>
</comment>
<feature type="region of interest" description="Disordered" evidence="5">
    <location>
        <begin position="1"/>
        <end position="29"/>
    </location>
</feature>
<evidence type="ECO:0000313" key="8">
    <source>
        <dbReference type="Proteomes" id="UP000479639"/>
    </source>
</evidence>
<dbReference type="GO" id="GO:0008202">
    <property type="term" value="P:steroid metabolic process"/>
    <property type="evidence" value="ECO:0007669"/>
    <property type="project" value="UniProtKB-ARBA"/>
</dbReference>
<dbReference type="InterPro" id="IPR006311">
    <property type="entry name" value="TAT_signal"/>
</dbReference>
<proteinExistence type="predicted"/>